<evidence type="ECO:0000313" key="4">
    <source>
        <dbReference type="Proteomes" id="UP000502345"/>
    </source>
</evidence>
<feature type="active site" description="Proton donor/acceptor" evidence="1">
    <location>
        <position position="97"/>
    </location>
</feature>
<feature type="binding site" evidence="2">
    <location>
        <position position="76"/>
    </location>
    <ligand>
        <name>substrate</name>
    </ligand>
</feature>
<dbReference type="InterPro" id="IPR013078">
    <property type="entry name" value="His_Pase_superF_clade-1"/>
</dbReference>
<evidence type="ECO:0000313" key="3">
    <source>
        <dbReference type="EMBL" id="QIP39592.1"/>
    </source>
</evidence>
<gene>
    <name evidence="3" type="ORF">G9444_2348</name>
</gene>
<dbReference type="Proteomes" id="UP000502345">
    <property type="component" value="Chromosome"/>
</dbReference>
<dbReference type="CDD" id="cd07067">
    <property type="entry name" value="HP_PGM_like"/>
    <property type="match status" value="1"/>
</dbReference>
<dbReference type="Pfam" id="PF00300">
    <property type="entry name" value="His_Phos_1"/>
    <property type="match status" value="1"/>
</dbReference>
<name>A0A6G9CRW6_RHOER</name>
<accession>A0A6G9CRW6</accession>
<evidence type="ECO:0000256" key="1">
    <source>
        <dbReference type="PIRSR" id="PIRSR613078-1"/>
    </source>
</evidence>
<feature type="active site" description="Tele-phosphohistidine intermediate" evidence="1">
    <location>
        <position position="25"/>
    </location>
</feature>
<dbReference type="SMART" id="SM00855">
    <property type="entry name" value="PGAM"/>
    <property type="match status" value="1"/>
</dbReference>
<dbReference type="GO" id="GO:0101006">
    <property type="term" value="F:protein histidine phosphatase activity"/>
    <property type="evidence" value="ECO:0007669"/>
    <property type="project" value="TreeGrafter"/>
</dbReference>
<dbReference type="PANTHER" id="PTHR48100:SF15">
    <property type="entry name" value="SEDOHEPTULOSE 1,7-BISPHOSPHATASE"/>
    <property type="match status" value="1"/>
</dbReference>
<dbReference type="InterPro" id="IPR050275">
    <property type="entry name" value="PGM_Phosphatase"/>
</dbReference>
<feature type="binding site" evidence="2">
    <location>
        <begin position="37"/>
        <end position="38"/>
    </location>
    <ligand>
        <name>substrate</name>
    </ligand>
</feature>
<organism evidence="3 4">
    <name type="scientific">Rhodococcus erythropolis</name>
    <name type="common">Arthrobacter picolinophilus</name>
    <dbReference type="NCBI Taxonomy" id="1833"/>
    <lineage>
        <taxon>Bacteria</taxon>
        <taxon>Bacillati</taxon>
        <taxon>Actinomycetota</taxon>
        <taxon>Actinomycetes</taxon>
        <taxon>Mycobacteriales</taxon>
        <taxon>Nocardiaceae</taxon>
        <taxon>Rhodococcus</taxon>
        <taxon>Rhodococcus erythropolis group</taxon>
    </lineage>
</organism>
<dbReference type="InterPro" id="IPR029033">
    <property type="entry name" value="His_PPase_superfam"/>
</dbReference>
<dbReference type="GO" id="GO:0070297">
    <property type="term" value="P:regulation of phosphorelay signal transduction system"/>
    <property type="evidence" value="ECO:0007669"/>
    <property type="project" value="TreeGrafter"/>
</dbReference>
<proteinExistence type="predicted"/>
<protein>
    <submittedName>
        <fullName evidence="3">Phosphoglycerate mutase family protein</fullName>
    </submittedName>
</protein>
<feature type="binding site" evidence="2">
    <location>
        <begin position="97"/>
        <end position="100"/>
    </location>
    <ligand>
        <name>substrate</name>
    </ligand>
</feature>
<dbReference type="NCBIfam" id="NF009993">
    <property type="entry name" value="PRK13462.1"/>
    <property type="match status" value="1"/>
</dbReference>
<dbReference type="EMBL" id="CP050124">
    <property type="protein sequence ID" value="QIP39592.1"/>
    <property type="molecule type" value="Genomic_DNA"/>
</dbReference>
<evidence type="ECO:0000256" key="2">
    <source>
        <dbReference type="PIRSR" id="PIRSR613078-2"/>
    </source>
</evidence>
<reference evidence="3 4" key="1">
    <citation type="submission" date="2020-03" db="EMBL/GenBank/DDBJ databases">
        <title>Screen low temperature-resistant strains for efficient degradation of petroleum hydrocarbons under the low temperature.</title>
        <authorList>
            <person name="Wang Y."/>
            <person name="Chen J."/>
        </authorList>
    </citation>
    <scope>NUCLEOTIDE SEQUENCE [LARGE SCALE GENOMIC DNA]</scope>
    <source>
        <strain evidence="3 4">KB1</strain>
    </source>
</reference>
<dbReference type="PANTHER" id="PTHR48100">
    <property type="entry name" value="BROAD-SPECIFICITY PHOSPHATASE YOR283W-RELATED"/>
    <property type="match status" value="1"/>
</dbReference>
<dbReference type="AlphaFoldDB" id="A0A6G9CRW6"/>
<dbReference type="SUPFAM" id="SSF53254">
    <property type="entry name" value="Phosphoglycerate mutase-like"/>
    <property type="match status" value="1"/>
</dbReference>
<sequence length="211" mass="23382">MMVDMTSQSAPSSIPLGARVVLMRHGETEWARTGKHTGRTEVPLTPLGEMQATATGNRLRTLDLRNPMILTSPRLRAQLTGDLAGLPEERTWDALSEWDYGDYEGLTTPEIRATVPDWTVWTHPCPGGEQADQIHARTDMVLSMVRSQLPERDVILIGHGHFSRALIARWLELPVTEGKRFALSPGAYSVLGYEHGATHLVHHNVPPLVEA</sequence>
<dbReference type="Gene3D" id="3.40.50.1240">
    <property type="entry name" value="Phosphoglycerate mutase-like"/>
    <property type="match status" value="1"/>
</dbReference>